<evidence type="ECO:0000313" key="4">
    <source>
        <dbReference type="WBParaSite" id="NBR_0000345901-mRNA-1"/>
    </source>
</evidence>
<reference evidence="2 3" key="2">
    <citation type="submission" date="2018-11" db="EMBL/GenBank/DDBJ databases">
        <authorList>
            <consortium name="Pathogen Informatics"/>
        </authorList>
    </citation>
    <scope>NUCLEOTIDE SEQUENCE [LARGE SCALE GENOMIC DNA]</scope>
</reference>
<reference evidence="4" key="1">
    <citation type="submission" date="2017-02" db="UniProtKB">
        <authorList>
            <consortium name="WormBaseParasite"/>
        </authorList>
    </citation>
    <scope>IDENTIFICATION</scope>
</reference>
<feature type="compositionally biased region" description="Basic and acidic residues" evidence="1">
    <location>
        <begin position="40"/>
        <end position="59"/>
    </location>
</feature>
<keyword evidence="3" id="KW-1185">Reference proteome</keyword>
<name>A0A0N4XLQ7_NIPBR</name>
<protein>
    <submittedName>
        <fullName evidence="2 4">Uncharacterized protein</fullName>
    </submittedName>
</protein>
<evidence type="ECO:0000313" key="3">
    <source>
        <dbReference type="Proteomes" id="UP000271162"/>
    </source>
</evidence>
<proteinExistence type="predicted"/>
<dbReference type="EMBL" id="UYSL01005186">
    <property type="protein sequence ID" value="VDL67049.1"/>
    <property type="molecule type" value="Genomic_DNA"/>
</dbReference>
<dbReference type="AlphaFoldDB" id="A0A0N4XLQ7"/>
<evidence type="ECO:0000256" key="1">
    <source>
        <dbReference type="SAM" id="MobiDB-lite"/>
    </source>
</evidence>
<feature type="region of interest" description="Disordered" evidence="1">
    <location>
        <begin position="38"/>
        <end position="65"/>
    </location>
</feature>
<sequence>MMVLDEPRGELTWTGSSPGTYKGVQVCGQVCVVEEAGGNDQDHDADADGLHTQETDEVRGTTTKI</sequence>
<gene>
    <name evidence="2" type="ORF">NBR_LOCUS3460</name>
</gene>
<evidence type="ECO:0000313" key="2">
    <source>
        <dbReference type="EMBL" id="VDL67049.1"/>
    </source>
</evidence>
<dbReference type="Proteomes" id="UP000271162">
    <property type="component" value="Unassembled WGS sequence"/>
</dbReference>
<dbReference type="WBParaSite" id="NBR_0000345901-mRNA-1">
    <property type="protein sequence ID" value="NBR_0000345901-mRNA-1"/>
    <property type="gene ID" value="NBR_0000345901"/>
</dbReference>
<accession>A0A0N4XLQ7</accession>
<organism evidence="4">
    <name type="scientific">Nippostrongylus brasiliensis</name>
    <name type="common">Rat hookworm</name>
    <dbReference type="NCBI Taxonomy" id="27835"/>
    <lineage>
        <taxon>Eukaryota</taxon>
        <taxon>Metazoa</taxon>
        <taxon>Ecdysozoa</taxon>
        <taxon>Nematoda</taxon>
        <taxon>Chromadorea</taxon>
        <taxon>Rhabditida</taxon>
        <taxon>Rhabditina</taxon>
        <taxon>Rhabditomorpha</taxon>
        <taxon>Strongyloidea</taxon>
        <taxon>Heligmosomidae</taxon>
        <taxon>Nippostrongylus</taxon>
    </lineage>
</organism>